<dbReference type="AlphaFoldDB" id="W8VRP4"/>
<dbReference type="InterPro" id="IPR029063">
    <property type="entry name" value="SAM-dependent_MTases_sf"/>
</dbReference>
<name>W8VRP4_9FLAO</name>
<sequence length="299" mass="33739">MNSPISHKEALKIDSFKAQQIIKLYEDQIKLDVSRHFKGIENIDLYECAQTGYRFYYPFSTIGDAQFYKDLAHVRSNYYSTRWEHKQIAARIDREESVLEIGSGYGIFLTLLKERGVHDVTGIELSAHAAQHCSDKGLPVFQQTVEQVAGKNKLYDVVCAFQVLEHITDVHSFLSACLAVLHPGGRLILGVPNNNPFLFKNDKYHTLNLPPHHAGLWSGDSLKALSDILDMTAVSLSYEPLSYCMQAYISSQITNSRNPLRKSIFISGQKVLGRHFGKLVNKVEKGRNVLAVFKKVDHG</sequence>
<dbReference type="Pfam" id="PF13489">
    <property type="entry name" value="Methyltransf_23"/>
    <property type="match status" value="1"/>
</dbReference>
<protein>
    <submittedName>
        <fullName evidence="1">Uncharacterized protein</fullName>
    </submittedName>
</protein>
<dbReference type="SUPFAM" id="SSF53335">
    <property type="entry name" value="S-adenosyl-L-methionine-dependent methyltransferases"/>
    <property type="match status" value="1"/>
</dbReference>
<dbReference type="EMBL" id="AP014548">
    <property type="protein sequence ID" value="BAO55730.1"/>
    <property type="molecule type" value="Genomic_DNA"/>
</dbReference>
<dbReference type="HOGENOM" id="CLU_077382_0_0_10"/>
<proteinExistence type="predicted"/>
<dbReference type="PANTHER" id="PTHR43861">
    <property type="entry name" value="TRANS-ACONITATE 2-METHYLTRANSFERASE-RELATED"/>
    <property type="match status" value="1"/>
</dbReference>
<dbReference type="RefSeq" id="WP_052476846.1">
    <property type="nucleotide sequence ID" value="NZ_AP014548.1"/>
</dbReference>
<dbReference type="KEGG" id="nmf:NMS_1721"/>
<accession>W8VRP4</accession>
<dbReference type="STRING" id="1454201.NMS_1721"/>
<evidence type="ECO:0000313" key="1">
    <source>
        <dbReference type="EMBL" id="BAO55730.1"/>
    </source>
</evidence>
<dbReference type="CDD" id="cd02440">
    <property type="entry name" value="AdoMet_MTases"/>
    <property type="match status" value="1"/>
</dbReference>
<dbReference type="Proteomes" id="UP000031760">
    <property type="component" value="Chromosome"/>
</dbReference>
<dbReference type="OrthoDB" id="3896938at2"/>
<evidence type="ECO:0000313" key="2">
    <source>
        <dbReference type="Proteomes" id="UP000031760"/>
    </source>
</evidence>
<keyword evidence="2" id="KW-1185">Reference proteome</keyword>
<reference evidence="1 2" key="1">
    <citation type="journal article" date="2014" name="Proc. Natl. Acad. Sci. U.S.A.">
        <title>Functional characterization of flavobacteria rhodopsins reveals a unique class of light-driven chloride pump in bacteria.</title>
        <authorList>
            <person name="Yoshizawa S."/>
            <person name="Kumagai Y."/>
            <person name="Kim H."/>
            <person name="Ogura Y."/>
            <person name="Hayashi T."/>
            <person name="Iwasaki W."/>
            <person name="DeLong E.F."/>
            <person name="Kogure K."/>
        </authorList>
    </citation>
    <scope>NUCLEOTIDE SEQUENCE [LARGE SCALE GENOMIC DNA]</scope>
    <source>
        <strain evidence="1 2">S1-08</strain>
    </source>
</reference>
<gene>
    <name evidence="1" type="ORF">NMS_1721</name>
</gene>
<dbReference type="Gene3D" id="3.40.50.150">
    <property type="entry name" value="Vaccinia Virus protein VP39"/>
    <property type="match status" value="1"/>
</dbReference>
<organism evidence="1 2">
    <name type="scientific">Nonlabens marinus S1-08</name>
    <dbReference type="NCBI Taxonomy" id="1454201"/>
    <lineage>
        <taxon>Bacteria</taxon>
        <taxon>Pseudomonadati</taxon>
        <taxon>Bacteroidota</taxon>
        <taxon>Flavobacteriia</taxon>
        <taxon>Flavobacteriales</taxon>
        <taxon>Flavobacteriaceae</taxon>
        <taxon>Nonlabens</taxon>
    </lineage>
</organism>